<dbReference type="AlphaFoldDB" id="W2UYP5"/>
<comment type="caution">
    <text evidence="1">The sequence shown here is derived from an EMBL/GenBank/DDBJ whole genome shotgun (WGS) entry which is preliminary data.</text>
</comment>
<proteinExistence type="predicted"/>
<dbReference type="Proteomes" id="UP000018951">
    <property type="component" value="Unassembled WGS sequence"/>
</dbReference>
<evidence type="ECO:0000313" key="1">
    <source>
        <dbReference type="EMBL" id="ETO91059.1"/>
    </source>
</evidence>
<reference evidence="1 2" key="1">
    <citation type="journal article" date="2013" name="PLoS ONE">
        <title>Bacterial endosymbiosis in a chordate host: long-term co-evolution and conservation of secondary metabolism.</title>
        <authorList>
            <person name="Kwan J.C."/>
            <person name="Schmidt E.W."/>
        </authorList>
    </citation>
    <scope>NUCLEOTIDE SEQUENCE [LARGE SCALE GENOMIC DNA]</scope>
    <source>
        <strain evidence="2">L6</strain>
    </source>
</reference>
<keyword evidence="2" id="KW-1185">Reference proteome</keyword>
<accession>W2UYP5</accession>
<protein>
    <submittedName>
        <fullName evidence="1">Uncharacterized protein</fullName>
    </submittedName>
</protein>
<organism evidence="1 2">
    <name type="scientific">Candidatus Xenolissoclinum pacificiensis L6</name>
    <dbReference type="NCBI Taxonomy" id="1401685"/>
    <lineage>
        <taxon>Bacteria</taxon>
        <taxon>Pseudomonadati</taxon>
        <taxon>Pseudomonadota</taxon>
        <taxon>Alphaproteobacteria</taxon>
        <taxon>Rickettsiales</taxon>
        <taxon>Anaplasmataceae</taxon>
        <taxon>Candidatus Xenolissoclinum</taxon>
    </lineage>
</organism>
<dbReference type="EMBL" id="AXCJ01000009">
    <property type="protein sequence ID" value="ETO91059.1"/>
    <property type="molecule type" value="Genomic_DNA"/>
</dbReference>
<evidence type="ECO:0000313" key="2">
    <source>
        <dbReference type="Proteomes" id="UP000018951"/>
    </source>
</evidence>
<sequence length="38" mass="4672">MIFEKLLIRFYALFVMFFIVRACEYAPMIEVEYNFCLP</sequence>
<name>W2UYP5_9RICK</name>
<gene>
    <name evidence="1" type="ORF">P857_134</name>
</gene>